<dbReference type="InterPro" id="IPR028896">
    <property type="entry name" value="GcvT/YgfZ/DmdA"/>
</dbReference>
<dbReference type="InterPro" id="IPR027266">
    <property type="entry name" value="TrmE/GcvT-like"/>
</dbReference>
<feature type="domain" description="DUF1989" evidence="3">
    <location>
        <begin position="167"/>
        <end position="335"/>
    </location>
</feature>
<feature type="domain" description="GCVT N-terminal" evidence="1">
    <location>
        <begin position="390"/>
        <end position="648"/>
    </location>
</feature>
<dbReference type="EMBL" id="JAUSVR010000002">
    <property type="protein sequence ID" value="MDQ0509881.1"/>
    <property type="molecule type" value="Genomic_DNA"/>
</dbReference>
<evidence type="ECO:0000259" key="1">
    <source>
        <dbReference type="Pfam" id="PF01571"/>
    </source>
</evidence>
<accession>A0ABU0LMH1</accession>
<gene>
    <name evidence="4" type="ORF">QOZ99_000762</name>
</gene>
<feature type="domain" description="Aminomethyltransferase C-terminal" evidence="2">
    <location>
        <begin position="670"/>
        <end position="751"/>
    </location>
</feature>
<keyword evidence="4" id="KW-0808">Transferase</keyword>
<reference evidence="4 5" key="1">
    <citation type="submission" date="2023-07" db="EMBL/GenBank/DDBJ databases">
        <title>Genomic Encyclopedia of Type Strains, Phase IV (KMG-IV): sequencing the most valuable type-strain genomes for metagenomic binning, comparative biology and taxonomic classification.</title>
        <authorList>
            <person name="Goeker M."/>
        </authorList>
    </citation>
    <scope>NUCLEOTIDE SEQUENCE [LARGE SCALE GENOMIC DNA]</scope>
    <source>
        <strain evidence="4 5">DSM 15561</strain>
    </source>
</reference>
<evidence type="ECO:0000313" key="5">
    <source>
        <dbReference type="Proteomes" id="UP001235094"/>
    </source>
</evidence>
<evidence type="ECO:0000259" key="3">
    <source>
        <dbReference type="Pfam" id="PF09347"/>
    </source>
</evidence>
<dbReference type="Proteomes" id="UP001235094">
    <property type="component" value="Unassembled WGS sequence"/>
</dbReference>
<organism evidence="4 5">
    <name type="scientific">Ancylobacter amanitiformis</name>
    <dbReference type="NCBI Taxonomy" id="217069"/>
    <lineage>
        <taxon>Bacteria</taxon>
        <taxon>Pseudomonadati</taxon>
        <taxon>Pseudomonadota</taxon>
        <taxon>Alphaproteobacteria</taxon>
        <taxon>Hyphomicrobiales</taxon>
        <taxon>Xanthobacteraceae</taxon>
        <taxon>Ancylobacter</taxon>
    </lineage>
</organism>
<dbReference type="GO" id="GO:0004047">
    <property type="term" value="F:aminomethyltransferase activity"/>
    <property type="evidence" value="ECO:0007669"/>
    <property type="project" value="UniProtKB-EC"/>
</dbReference>
<protein>
    <submittedName>
        <fullName evidence="4">Aminomethyltransferase</fullName>
        <ecNumber evidence="4">2.1.2.10</ecNumber>
    </submittedName>
</protein>
<dbReference type="Gene3D" id="3.30.1360.120">
    <property type="entry name" value="Probable tRNA modification gtpase trme, domain 1"/>
    <property type="match status" value="1"/>
</dbReference>
<dbReference type="InterPro" id="IPR013977">
    <property type="entry name" value="GcvT_C"/>
</dbReference>
<dbReference type="InterPro" id="IPR018959">
    <property type="entry name" value="DUF1989"/>
</dbReference>
<dbReference type="SUPFAM" id="SSF101790">
    <property type="entry name" value="Aminomethyltransferase beta-barrel domain"/>
    <property type="match status" value="1"/>
</dbReference>
<proteinExistence type="predicted"/>
<dbReference type="EC" id="2.1.2.10" evidence="4"/>
<dbReference type="PANTHER" id="PTHR43757">
    <property type="entry name" value="AMINOMETHYLTRANSFERASE"/>
    <property type="match status" value="1"/>
</dbReference>
<dbReference type="Pfam" id="PF01571">
    <property type="entry name" value="GCV_T"/>
    <property type="match status" value="1"/>
</dbReference>
<name>A0ABU0LMH1_9HYPH</name>
<keyword evidence="5" id="KW-1185">Reference proteome</keyword>
<dbReference type="Pfam" id="PF09347">
    <property type="entry name" value="DUF1989"/>
    <property type="match status" value="1"/>
</dbReference>
<evidence type="ECO:0000259" key="2">
    <source>
        <dbReference type="Pfam" id="PF08669"/>
    </source>
</evidence>
<comment type="caution">
    <text evidence="4">The sequence shown here is derived from an EMBL/GenBank/DDBJ whole genome shotgun (WGS) entry which is preliminary data.</text>
</comment>
<evidence type="ECO:0000313" key="4">
    <source>
        <dbReference type="EMBL" id="MDQ0509881.1"/>
    </source>
</evidence>
<dbReference type="SUPFAM" id="SSF103025">
    <property type="entry name" value="Folate-binding domain"/>
    <property type="match status" value="1"/>
</dbReference>
<dbReference type="PANTHER" id="PTHR43757:SF2">
    <property type="entry name" value="AMINOMETHYLTRANSFERASE, MITOCHONDRIAL"/>
    <property type="match status" value="1"/>
</dbReference>
<dbReference type="Pfam" id="PF08669">
    <property type="entry name" value="GCV_T_C"/>
    <property type="match status" value="1"/>
</dbReference>
<dbReference type="InterPro" id="IPR029043">
    <property type="entry name" value="GcvT/YgfZ_C"/>
</dbReference>
<sequence length="759" mass="81815">MMNIQSGASLASQGARRLNPARLRHVAPGGAYVAFGLMPGDRVHILDPEGGQPGLLFIAGPSGSLDEFLGRPAGQVPLAGETLPEVARALLGPDAAGTALFDAAQPPGAQVSFTAPAPLACLLIAPGGPMEPGNQDAPTDLIVEIEPAAPSTGTVPPPLAEPKLDLRIRAASASAYEVKAGDYIQIIDVDGQQCSDFLAFDAAKLHAGREKGLDPTTTRTLMGSASPGPGLHSKYFDEDQTALVEVIRDTVGRHDTFMLACNAKYYDDMGYPGHDNCTDNFNRALAPYGIAPKMGWPAVNFFYNTFVSPGDRIGMDEPWSRPGDYVLLRALTDLVCASSSCADDIDASNAWHPTDIHLRVYDGANDFSRGIAHRMTPDSAPRLTRETAFHARTSALTRTLVDYRGFWLPESFSSAGPIAEYWACRERAVVMDLSALRKFEILGPDAEKLVQLAVTRDIRKLAVGQVVYTALTYDHGGMLDDGTVFRLAENNFRLVCGDDYCGVWLRELAAKYGLHAFVKSSTDQLHNLALQGPKSRDILREILVTPAHQPSADALKWFRFTIGKVGDIPVMVSRTGYTGELGYEIWCHPSRGVELWDAILGAGTPHGLEPLGLLALDMLRIEAGLAFAGYEFCDQTDPFEAGIGFTVPESKSDDFVGKPALDRRRAHPAKKLVGLAMEENEPVHHGDPVYNGRAQIGIVTSATRSPILGHIIALARLDVSAAEPSARVEIGKLDGHQKRLAATIVAFPHYDPTKSRVRA</sequence>
<dbReference type="InterPro" id="IPR006222">
    <property type="entry name" value="GCVT_N"/>
</dbReference>